<comment type="caution">
    <text evidence="4">The sequence shown here is derived from an EMBL/GenBank/DDBJ whole genome shotgun (WGS) entry which is preliminary data.</text>
</comment>
<dbReference type="Gene3D" id="3.40.605.10">
    <property type="entry name" value="Aldehyde Dehydrogenase, Chain A, domain 1"/>
    <property type="match status" value="1"/>
</dbReference>
<name>A0A3S3UKI4_9ACTN</name>
<dbReference type="InterPro" id="IPR016162">
    <property type="entry name" value="Ald_DH_N"/>
</dbReference>
<keyword evidence="5" id="KW-1185">Reference proteome</keyword>
<protein>
    <submittedName>
        <fullName evidence="4">Aldehyde dehydrogenase</fullName>
    </submittedName>
</protein>
<dbReference type="Pfam" id="PF00171">
    <property type="entry name" value="Aldedh"/>
    <property type="match status" value="1"/>
</dbReference>
<dbReference type="Proteomes" id="UP000283128">
    <property type="component" value="Unassembled WGS sequence"/>
</dbReference>
<feature type="domain" description="Aldehyde dehydrogenase" evidence="3">
    <location>
        <begin position="20"/>
        <end position="484"/>
    </location>
</feature>
<dbReference type="PANTHER" id="PTHR43353">
    <property type="entry name" value="SUCCINATE-SEMIALDEHYDE DEHYDROGENASE, MITOCHONDRIAL"/>
    <property type="match status" value="1"/>
</dbReference>
<evidence type="ECO:0000256" key="1">
    <source>
        <dbReference type="ARBA" id="ARBA00009986"/>
    </source>
</evidence>
<keyword evidence="2" id="KW-0560">Oxidoreductase</keyword>
<dbReference type="EMBL" id="RZYA01000001">
    <property type="protein sequence ID" value="RVU29031.1"/>
    <property type="molecule type" value="Genomic_DNA"/>
</dbReference>
<gene>
    <name evidence="4" type="ORF">EOT10_04130</name>
</gene>
<sequence length="492" mass="51391">MGEPPATAEIHAGLLIGGEWVSEGRDRRDSVSPVTGEVIGSFVLGTAEDVDRAISAARAAAPAWATKTVYERIELLEAVVRVLEARRKDLATLMTLEQGKPYAAEAWFEVDEAIGHFNEAALGARTLLEGRVVPSAVASCRNYVYRVPLGVVGAIQPWNFPLGMAAQHVAPAIAAGNTVVSIPAPTTSLVAHLFMQCLVEAGLPAGVVNFVTGEGAVVGDALTADERVNAVIFTGSTATGKLVAANAKERARLLELGGNGPMVVLEDADLDRAVAGVMEGALLNAGQACSAAELILVHDDVYDEFAERLAEAVRSSVVLGNPFEETTTMGPLQNEPTAAKVDSHVADAVAKGATILTGGARAERFPTELYWPATVLAGVTGEMAISQAETFGPVMPLQRISSEEEALRLIDESSYGLSAAVFTENVGRGLKFAERASAGSVNVNTSSVWTELALPFGGRSGKGSGVGRVQGHYALEAFIEYKTIIVDLGGAQ</sequence>
<dbReference type="InterPro" id="IPR016161">
    <property type="entry name" value="Ald_DH/histidinol_DH"/>
</dbReference>
<dbReference type="InterPro" id="IPR016163">
    <property type="entry name" value="Ald_DH_C"/>
</dbReference>
<dbReference type="FunFam" id="3.40.309.10:FF:000009">
    <property type="entry name" value="Aldehyde dehydrogenase A"/>
    <property type="match status" value="1"/>
</dbReference>
<comment type="similarity">
    <text evidence="1">Belongs to the aldehyde dehydrogenase family.</text>
</comment>
<dbReference type="GO" id="GO:0016620">
    <property type="term" value="F:oxidoreductase activity, acting on the aldehyde or oxo group of donors, NAD or NADP as acceptor"/>
    <property type="evidence" value="ECO:0007669"/>
    <property type="project" value="InterPro"/>
</dbReference>
<dbReference type="InterPro" id="IPR050740">
    <property type="entry name" value="Aldehyde_DH_Superfamily"/>
</dbReference>
<dbReference type="InterPro" id="IPR016160">
    <property type="entry name" value="Ald_DH_CS_CYS"/>
</dbReference>
<dbReference type="Gene3D" id="3.40.309.10">
    <property type="entry name" value="Aldehyde Dehydrogenase, Chain A, domain 2"/>
    <property type="match status" value="1"/>
</dbReference>
<reference evidence="4 5" key="1">
    <citation type="submission" date="2019-01" db="EMBL/GenBank/DDBJ databases">
        <title>Genome sequences of Streptomyces and Rhizobium isolates collected from root and soil.</title>
        <authorList>
            <person name="Chhettri S."/>
            <person name="Sevigny J.L."/>
            <person name="Sen A."/>
            <person name="Ennis N."/>
            <person name="Tisa L."/>
        </authorList>
    </citation>
    <scope>NUCLEOTIDE SEQUENCE [LARGE SCALE GENOMIC DNA]</scope>
    <source>
        <strain evidence="4 5">San01</strain>
    </source>
</reference>
<evidence type="ECO:0000259" key="3">
    <source>
        <dbReference type="Pfam" id="PF00171"/>
    </source>
</evidence>
<evidence type="ECO:0000313" key="4">
    <source>
        <dbReference type="EMBL" id="RVU29031.1"/>
    </source>
</evidence>
<dbReference type="SUPFAM" id="SSF53720">
    <property type="entry name" value="ALDH-like"/>
    <property type="match status" value="1"/>
</dbReference>
<dbReference type="AlphaFoldDB" id="A0A3S3UKI4"/>
<evidence type="ECO:0000256" key="2">
    <source>
        <dbReference type="ARBA" id="ARBA00023002"/>
    </source>
</evidence>
<proteinExistence type="inferred from homology"/>
<accession>A0A3S3UKI4</accession>
<dbReference type="FunFam" id="3.40.605.10:FF:000007">
    <property type="entry name" value="NAD/NADP-dependent betaine aldehyde dehydrogenase"/>
    <property type="match status" value="1"/>
</dbReference>
<dbReference type="InterPro" id="IPR015590">
    <property type="entry name" value="Aldehyde_DH_dom"/>
</dbReference>
<dbReference type="PROSITE" id="PS00070">
    <property type="entry name" value="ALDEHYDE_DEHYDR_CYS"/>
    <property type="match status" value="1"/>
</dbReference>
<dbReference type="RefSeq" id="WP_127826617.1">
    <property type="nucleotide sequence ID" value="NZ_RZYA01000001.1"/>
</dbReference>
<organism evidence="4 5">
    <name type="scientific">Streptomyces antnestii</name>
    <dbReference type="NCBI Taxonomy" id="2494256"/>
    <lineage>
        <taxon>Bacteria</taxon>
        <taxon>Bacillati</taxon>
        <taxon>Actinomycetota</taxon>
        <taxon>Actinomycetes</taxon>
        <taxon>Kitasatosporales</taxon>
        <taxon>Streptomycetaceae</taxon>
        <taxon>Streptomyces</taxon>
    </lineage>
</organism>
<dbReference type="OrthoDB" id="6882680at2"/>
<evidence type="ECO:0000313" key="5">
    <source>
        <dbReference type="Proteomes" id="UP000283128"/>
    </source>
</evidence>
<dbReference type="PANTHER" id="PTHR43353:SF5">
    <property type="entry name" value="SUCCINATE-SEMIALDEHYDE DEHYDROGENASE, MITOCHONDRIAL"/>
    <property type="match status" value="1"/>
</dbReference>